<evidence type="ECO:0000256" key="3">
    <source>
        <dbReference type="ARBA" id="ARBA00023163"/>
    </source>
</evidence>
<comment type="similarity">
    <text evidence="4">Belongs to the GbsR family.</text>
</comment>
<evidence type="ECO:0000313" key="9">
    <source>
        <dbReference type="Proteomes" id="UP000621631"/>
    </source>
</evidence>
<dbReference type="SUPFAM" id="SSF46785">
    <property type="entry name" value="Winged helix' DNA-binding domain"/>
    <property type="match status" value="1"/>
</dbReference>
<dbReference type="Gene3D" id="1.10.10.10">
    <property type="entry name" value="Winged helix-like DNA-binding domain superfamily/Winged helix DNA-binding domain"/>
    <property type="match status" value="1"/>
</dbReference>
<evidence type="ECO:0000256" key="4">
    <source>
        <dbReference type="PIRNR" id="PIRNR006707"/>
    </source>
</evidence>
<feature type="domain" description="Transcription regulator TrmB N-terminal" evidence="5">
    <location>
        <begin position="21"/>
        <end position="88"/>
    </location>
</feature>
<reference evidence="6 8" key="1">
    <citation type="submission" date="2016-11" db="EMBL/GenBank/DDBJ databases">
        <title>Complete genome sequencing of Virgibacillus halodenitrificans PDB-F2.</title>
        <authorList>
            <person name="Sun Z."/>
            <person name="Zhou Y."/>
            <person name="Li H."/>
        </authorList>
    </citation>
    <scope>NUCLEOTIDE SEQUENCE [LARGE SCALE GENOMIC DNA]</scope>
    <source>
        <strain evidence="6 8">PDB-F2</strain>
    </source>
</reference>
<dbReference type="GO" id="GO:0003677">
    <property type="term" value="F:DNA binding"/>
    <property type="evidence" value="ECO:0007669"/>
    <property type="project" value="UniProtKB-UniRule"/>
</dbReference>
<dbReference type="InterPro" id="IPR036390">
    <property type="entry name" value="WH_DNA-bd_sf"/>
</dbReference>
<organism evidence="6 8">
    <name type="scientific">Virgibacillus halodenitrificans</name>
    <name type="common">Bacillus halodenitrificans</name>
    <dbReference type="NCBI Taxonomy" id="1482"/>
    <lineage>
        <taxon>Bacteria</taxon>
        <taxon>Bacillati</taxon>
        <taxon>Bacillota</taxon>
        <taxon>Bacilli</taxon>
        <taxon>Bacillales</taxon>
        <taxon>Bacillaceae</taxon>
        <taxon>Virgibacillus</taxon>
    </lineage>
</organism>
<dbReference type="KEGG" id="vhl:BME96_04295"/>
<dbReference type="PIRSF" id="PIRSF006707">
    <property type="entry name" value="MJ1563"/>
    <property type="match status" value="1"/>
</dbReference>
<keyword evidence="1 4" id="KW-0805">Transcription regulation</keyword>
<dbReference type="InterPro" id="IPR052362">
    <property type="entry name" value="HTH-GbsR_regulator"/>
</dbReference>
<keyword evidence="2 4" id="KW-0238">DNA-binding</keyword>
<evidence type="ECO:0000259" key="5">
    <source>
        <dbReference type="Pfam" id="PF01978"/>
    </source>
</evidence>
<dbReference type="InterPro" id="IPR002831">
    <property type="entry name" value="Tscrpt_reg_TrmB_N"/>
</dbReference>
<evidence type="ECO:0000256" key="1">
    <source>
        <dbReference type="ARBA" id="ARBA00023015"/>
    </source>
</evidence>
<dbReference type="RefSeq" id="WP_071648405.1">
    <property type="nucleotide sequence ID" value="NZ_CP017962.1"/>
</dbReference>
<accession>A0AAC9IYC1</accession>
<name>A0AAC9IYC1_VIRHA</name>
<dbReference type="InterPro" id="IPR026282">
    <property type="entry name" value="MJ1563"/>
</dbReference>
<dbReference type="CDD" id="cd00090">
    <property type="entry name" value="HTH_ARSR"/>
    <property type="match status" value="1"/>
</dbReference>
<dbReference type="Pfam" id="PF01978">
    <property type="entry name" value="TrmB"/>
    <property type="match status" value="1"/>
</dbReference>
<proteinExistence type="inferred from homology"/>
<gene>
    <name evidence="6" type="ORF">BME96_04295</name>
    <name evidence="7" type="ORF">IC602_03790</name>
</gene>
<dbReference type="InterPro" id="IPR036388">
    <property type="entry name" value="WH-like_DNA-bd_sf"/>
</dbReference>
<protein>
    <recommendedName>
        <fullName evidence="4">HTH-type transcriptional regulator</fullName>
    </recommendedName>
</protein>
<dbReference type="PANTHER" id="PTHR38465">
    <property type="entry name" value="HTH-TYPE TRANSCRIPTIONAL REGULATOR MJ1563-RELATED"/>
    <property type="match status" value="1"/>
</dbReference>
<sequence length="160" mass="18767">MKDSQLEEVMNKMIIEFSKTLELFGLTPLESRLFVYLYLTDDPLTLDEMSEALGKSKTSMSTSIRSLFDLNLVTRVWKKGVRKDLYEANSHLYKSFSTIYISKWLDSTNHHKDTLMEIRHEIDSPKKATISKEKEKLNKKLDEIINFHVQIEGLFNNMKQ</sequence>
<evidence type="ECO:0000313" key="6">
    <source>
        <dbReference type="EMBL" id="APC47433.1"/>
    </source>
</evidence>
<dbReference type="Proteomes" id="UP000621631">
    <property type="component" value="Unassembled WGS sequence"/>
</dbReference>
<dbReference type="EMBL" id="CP017962">
    <property type="protein sequence ID" value="APC47433.1"/>
    <property type="molecule type" value="Genomic_DNA"/>
</dbReference>
<evidence type="ECO:0000313" key="7">
    <source>
        <dbReference type="EMBL" id="MBD1221717.1"/>
    </source>
</evidence>
<reference evidence="7 9" key="2">
    <citation type="submission" date="2020-09" db="EMBL/GenBank/DDBJ databases">
        <title>Draft Genome Sequences of Oil-Oxidizing Bacteria Halomonas titanicae, Marinobacter lutaoensis, and Virgibacillus halodenitrificans Isolated from Highly Saline Environments.</title>
        <authorList>
            <person name="Grouzdev D.S."/>
            <person name="Sokolova D.S."/>
            <person name="Semenova E.M."/>
            <person name="Borzenkov I.A."/>
            <person name="Bidzhieva S.K."/>
            <person name="Poltaraus A.B."/>
            <person name="Nazina T.N."/>
        </authorList>
    </citation>
    <scope>NUCLEOTIDE SEQUENCE [LARGE SCALE GENOMIC DNA]</scope>
    <source>
        <strain evidence="7 9">VKM B-3472D</strain>
    </source>
</reference>
<dbReference type="EMBL" id="JACWEZ010000002">
    <property type="protein sequence ID" value="MBD1221717.1"/>
    <property type="molecule type" value="Genomic_DNA"/>
</dbReference>
<dbReference type="GeneID" id="71513605"/>
<dbReference type="InterPro" id="IPR011991">
    <property type="entry name" value="ArsR-like_HTH"/>
</dbReference>
<keyword evidence="9" id="KW-1185">Reference proteome</keyword>
<dbReference type="Proteomes" id="UP000182945">
    <property type="component" value="Chromosome"/>
</dbReference>
<dbReference type="PANTHER" id="PTHR38465:SF1">
    <property type="entry name" value="HTH-TYPE TRANSCRIPTIONAL REGULATOR MJ1563-RELATED"/>
    <property type="match status" value="1"/>
</dbReference>
<evidence type="ECO:0000313" key="8">
    <source>
        <dbReference type="Proteomes" id="UP000182945"/>
    </source>
</evidence>
<evidence type="ECO:0000256" key="2">
    <source>
        <dbReference type="ARBA" id="ARBA00023125"/>
    </source>
</evidence>
<keyword evidence="3 4" id="KW-0804">Transcription</keyword>
<dbReference type="AlphaFoldDB" id="A0AAC9IYC1"/>